<protein>
    <submittedName>
        <fullName evidence="3">Uncharacterized protein</fullName>
    </submittedName>
</protein>
<dbReference type="Gene3D" id="3.40.50.300">
    <property type="entry name" value="P-loop containing nucleotide triphosphate hydrolases"/>
    <property type="match status" value="1"/>
</dbReference>
<dbReference type="InterPro" id="IPR027417">
    <property type="entry name" value="P-loop_NTPase"/>
</dbReference>
<dbReference type="InterPro" id="IPR050227">
    <property type="entry name" value="Rab"/>
</dbReference>
<reference evidence="3" key="2">
    <citation type="submission" date="2017-10" db="EMBL/GenBank/DDBJ databases">
        <title>Ladona fulva Genome sequencing and assembly.</title>
        <authorList>
            <person name="Murali S."/>
            <person name="Richards S."/>
            <person name="Bandaranaike D."/>
            <person name="Bellair M."/>
            <person name="Blankenburg K."/>
            <person name="Chao H."/>
            <person name="Dinh H."/>
            <person name="Doddapaneni H."/>
            <person name="Dugan-Rocha S."/>
            <person name="Elkadiri S."/>
            <person name="Gnanaolivu R."/>
            <person name="Hernandez B."/>
            <person name="Skinner E."/>
            <person name="Javaid M."/>
            <person name="Lee S."/>
            <person name="Li M."/>
            <person name="Ming W."/>
            <person name="Munidasa M."/>
            <person name="Muniz J."/>
            <person name="Nguyen L."/>
            <person name="Hughes D."/>
            <person name="Osuji N."/>
            <person name="Pu L.-L."/>
            <person name="Puazo M."/>
            <person name="Qu C."/>
            <person name="Quiroz J."/>
            <person name="Raj R."/>
            <person name="Weissenberger G."/>
            <person name="Xin Y."/>
            <person name="Zou X."/>
            <person name="Han Y."/>
            <person name="Worley K."/>
            <person name="Muzny D."/>
            <person name="Gibbs R."/>
        </authorList>
    </citation>
    <scope>NUCLEOTIDE SEQUENCE</scope>
    <source>
        <strain evidence="3">Sampled in the wild</strain>
    </source>
</reference>
<dbReference type="EMBL" id="KZ309191">
    <property type="protein sequence ID" value="KAG8237605.1"/>
    <property type="molecule type" value="Genomic_DNA"/>
</dbReference>
<organism evidence="3 4">
    <name type="scientific">Ladona fulva</name>
    <name type="common">Scarce chaser dragonfly</name>
    <name type="synonym">Libellula fulva</name>
    <dbReference type="NCBI Taxonomy" id="123851"/>
    <lineage>
        <taxon>Eukaryota</taxon>
        <taxon>Metazoa</taxon>
        <taxon>Ecdysozoa</taxon>
        <taxon>Arthropoda</taxon>
        <taxon>Hexapoda</taxon>
        <taxon>Insecta</taxon>
        <taxon>Pterygota</taxon>
        <taxon>Palaeoptera</taxon>
        <taxon>Odonata</taxon>
        <taxon>Epiprocta</taxon>
        <taxon>Anisoptera</taxon>
        <taxon>Libelluloidea</taxon>
        <taxon>Libellulidae</taxon>
        <taxon>Ladona</taxon>
    </lineage>
</organism>
<proteinExistence type="predicted"/>
<dbReference type="InterPro" id="IPR005225">
    <property type="entry name" value="Small_GTP-bd"/>
</dbReference>
<evidence type="ECO:0000313" key="4">
    <source>
        <dbReference type="Proteomes" id="UP000792457"/>
    </source>
</evidence>
<dbReference type="Pfam" id="PF00071">
    <property type="entry name" value="Ras"/>
    <property type="match status" value="1"/>
</dbReference>
<dbReference type="PROSITE" id="PS51419">
    <property type="entry name" value="RAB"/>
    <property type="match status" value="1"/>
</dbReference>
<dbReference type="PANTHER" id="PTHR47977">
    <property type="entry name" value="RAS-RELATED PROTEIN RAB"/>
    <property type="match status" value="1"/>
</dbReference>
<dbReference type="InterPro" id="IPR001806">
    <property type="entry name" value="Small_GTPase"/>
</dbReference>
<accession>A0A8K0P6B8</accession>
<dbReference type="SMART" id="SM00175">
    <property type="entry name" value="RAB"/>
    <property type="match status" value="1"/>
</dbReference>
<keyword evidence="2" id="KW-0342">GTP-binding</keyword>
<comment type="caution">
    <text evidence="3">The sequence shown here is derived from an EMBL/GenBank/DDBJ whole genome shotgun (WGS) entry which is preliminary data.</text>
</comment>
<evidence type="ECO:0000256" key="1">
    <source>
        <dbReference type="ARBA" id="ARBA00022741"/>
    </source>
</evidence>
<evidence type="ECO:0000313" key="3">
    <source>
        <dbReference type="EMBL" id="KAG8237605.1"/>
    </source>
</evidence>
<sequence>MREEDLEVAIKVVIVGNGAVGKSSMIQRFCKGTFTFENQDYFFIICRVSPGEPVRLMLWDTAGQEEFDALTKAYYRGAHACLLVFSATDRLSFMAMPSWKHKRQLMKRQPMRECMREVEEECGQIPMALVQNKIDMAEQCMILDAKTSTVYEEASQLAQALGCPLFRTSVREGIGVLAPFMFLSKKCVMSLRVDSYFQESKGVLGEDLQCETHGAVWNVGVPKGGLGPHGRQSVTRGTVVLRKGNGATSRRGTSGLSRKLGGVLDSTCQLL</sequence>
<reference evidence="3" key="1">
    <citation type="submission" date="2013-04" db="EMBL/GenBank/DDBJ databases">
        <authorList>
            <person name="Qu J."/>
            <person name="Murali S.C."/>
            <person name="Bandaranaike D."/>
            <person name="Bellair M."/>
            <person name="Blankenburg K."/>
            <person name="Chao H."/>
            <person name="Dinh H."/>
            <person name="Doddapaneni H."/>
            <person name="Downs B."/>
            <person name="Dugan-Rocha S."/>
            <person name="Elkadiri S."/>
            <person name="Gnanaolivu R.D."/>
            <person name="Hernandez B."/>
            <person name="Javaid M."/>
            <person name="Jayaseelan J.C."/>
            <person name="Lee S."/>
            <person name="Li M."/>
            <person name="Ming W."/>
            <person name="Munidasa M."/>
            <person name="Muniz J."/>
            <person name="Nguyen L."/>
            <person name="Ongeri F."/>
            <person name="Osuji N."/>
            <person name="Pu L.-L."/>
            <person name="Puazo M."/>
            <person name="Qu C."/>
            <person name="Quiroz J."/>
            <person name="Raj R."/>
            <person name="Weissenberger G."/>
            <person name="Xin Y."/>
            <person name="Zou X."/>
            <person name="Han Y."/>
            <person name="Richards S."/>
            <person name="Worley K."/>
            <person name="Muzny D."/>
            <person name="Gibbs R."/>
        </authorList>
    </citation>
    <scope>NUCLEOTIDE SEQUENCE</scope>
    <source>
        <strain evidence="3">Sampled in the wild</strain>
    </source>
</reference>
<dbReference type="NCBIfam" id="TIGR00231">
    <property type="entry name" value="small_GTP"/>
    <property type="match status" value="1"/>
</dbReference>
<evidence type="ECO:0000256" key="2">
    <source>
        <dbReference type="ARBA" id="ARBA00023134"/>
    </source>
</evidence>
<dbReference type="SUPFAM" id="SSF52540">
    <property type="entry name" value="P-loop containing nucleoside triphosphate hydrolases"/>
    <property type="match status" value="1"/>
</dbReference>
<gene>
    <name evidence="3" type="ORF">J437_LFUL012404</name>
</gene>
<dbReference type="GO" id="GO:0003924">
    <property type="term" value="F:GTPase activity"/>
    <property type="evidence" value="ECO:0007669"/>
    <property type="project" value="InterPro"/>
</dbReference>
<dbReference type="PRINTS" id="PR00449">
    <property type="entry name" value="RASTRNSFRMNG"/>
</dbReference>
<dbReference type="GO" id="GO:0005525">
    <property type="term" value="F:GTP binding"/>
    <property type="evidence" value="ECO:0007669"/>
    <property type="project" value="UniProtKB-KW"/>
</dbReference>
<keyword evidence="4" id="KW-1185">Reference proteome</keyword>
<dbReference type="SMART" id="SM00174">
    <property type="entry name" value="RHO"/>
    <property type="match status" value="1"/>
</dbReference>
<dbReference type="PROSITE" id="PS51421">
    <property type="entry name" value="RAS"/>
    <property type="match status" value="1"/>
</dbReference>
<dbReference type="OrthoDB" id="6585768at2759"/>
<dbReference type="SMART" id="SM00173">
    <property type="entry name" value="RAS"/>
    <property type="match status" value="1"/>
</dbReference>
<dbReference type="Proteomes" id="UP000792457">
    <property type="component" value="Unassembled WGS sequence"/>
</dbReference>
<dbReference type="AlphaFoldDB" id="A0A8K0P6B8"/>
<keyword evidence="1" id="KW-0547">Nucleotide-binding</keyword>
<name>A0A8K0P6B8_LADFU</name>